<dbReference type="AlphaFoldDB" id="A0A4Y7TWP0"/>
<dbReference type="PANTHER" id="PTHR46191">
    <property type="match status" value="1"/>
</dbReference>
<accession>A0A4Y7TWP0</accession>
<dbReference type="OrthoDB" id="444127at2759"/>
<evidence type="ECO:0000313" key="1">
    <source>
        <dbReference type="EMBL" id="TEB38401.1"/>
    </source>
</evidence>
<dbReference type="InterPro" id="IPR051828">
    <property type="entry name" value="HAD-like_hydrolase_domain"/>
</dbReference>
<dbReference type="SUPFAM" id="SSF56784">
    <property type="entry name" value="HAD-like"/>
    <property type="match status" value="1"/>
</dbReference>
<name>A0A4Y7TWP0_COPMI</name>
<dbReference type="Gene3D" id="1.10.150.720">
    <property type="entry name" value="Haloacid dehalogenase-like hydrolase"/>
    <property type="match status" value="1"/>
</dbReference>
<evidence type="ECO:0000313" key="2">
    <source>
        <dbReference type="Proteomes" id="UP000298030"/>
    </source>
</evidence>
<keyword evidence="2" id="KW-1185">Reference proteome</keyword>
<comment type="caution">
    <text evidence="1">The sequence shown here is derived from an EMBL/GenBank/DDBJ whole genome shotgun (WGS) entry which is preliminary data.</text>
</comment>
<dbReference type="STRING" id="71717.A0A4Y7TWP0"/>
<dbReference type="Gene3D" id="3.40.50.1000">
    <property type="entry name" value="HAD superfamily/HAD-like"/>
    <property type="match status" value="1"/>
</dbReference>
<dbReference type="SFLD" id="SFLDS00003">
    <property type="entry name" value="Haloacid_Dehalogenase"/>
    <property type="match status" value="1"/>
</dbReference>
<reference evidence="1 2" key="1">
    <citation type="journal article" date="2019" name="Nat. Ecol. Evol.">
        <title>Megaphylogeny resolves global patterns of mushroom evolution.</title>
        <authorList>
            <person name="Varga T."/>
            <person name="Krizsan K."/>
            <person name="Foldi C."/>
            <person name="Dima B."/>
            <person name="Sanchez-Garcia M."/>
            <person name="Sanchez-Ramirez S."/>
            <person name="Szollosi G.J."/>
            <person name="Szarkandi J.G."/>
            <person name="Papp V."/>
            <person name="Albert L."/>
            <person name="Andreopoulos W."/>
            <person name="Angelini C."/>
            <person name="Antonin V."/>
            <person name="Barry K.W."/>
            <person name="Bougher N.L."/>
            <person name="Buchanan P."/>
            <person name="Buyck B."/>
            <person name="Bense V."/>
            <person name="Catcheside P."/>
            <person name="Chovatia M."/>
            <person name="Cooper J."/>
            <person name="Damon W."/>
            <person name="Desjardin D."/>
            <person name="Finy P."/>
            <person name="Geml J."/>
            <person name="Haridas S."/>
            <person name="Hughes K."/>
            <person name="Justo A."/>
            <person name="Karasinski D."/>
            <person name="Kautmanova I."/>
            <person name="Kiss B."/>
            <person name="Kocsube S."/>
            <person name="Kotiranta H."/>
            <person name="LaButti K.M."/>
            <person name="Lechner B.E."/>
            <person name="Liimatainen K."/>
            <person name="Lipzen A."/>
            <person name="Lukacs Z."/>
            <person name="Mihaltcheva S."/>
            <person name="Morgado L.N."/>
            <person name="Niskanen T."/>
            <person name="Noordeloos M.E."/>
            <person name="Ohm R.A."/>
            <person name="Ortiz-Santana B."/>
            <person name="Ovrebo C."/>
            <person name="Racz N."/>
            <person name="Riley R."/>
            <person name="Savchenko A."/>
            <person name="Shiryaev A."/>
            <person name="Soop K."/>
            <person name="Spirin V."/>
            <person name="Szebenyi C."/>
            <person name="Tomsovsky M."/>
            <person name="Tulloss R.E."/>
            <person name="Uehling J."/>
            <person name="Grigoriev I.V."/>
            <person name="Vagvolgyi C."/>
            <person name="Papp T."/>
            <person name="Martin F.M."/>
            <person name="Miettinen O."/>
            <person name="Hibbett D.S."/>
            <person name="Nagy L.G."/>
        </authorList>
    </citation>
    <scope>NUCLEOTIDE SEQUENCE [LARGE SCALE GENOMIC DNA]</scope>
    <source>
        <strain evidence="1 2">FP101781</strain>
    </source>
</reference>
<gene>
    <name evidence="1" type="ORF">FA13DRAFT_1809640</name>
</gene>
<sequence length="251" mass="27756">MGRIHLVTFDVLHTIISPRQLIHVQYAEVFKPYVGPLEPDAIKASFKTALKAVQKELPAYQHGAPLWWSEVIKRTALGAGADPRKLSASLDEIVPTLLQRFSSKEGYRAFQDAIPIVKRLHEAGVQVGIISNGDTRFRQALEDLGFPEDMSPIALSEEVAIEKPSPAIFEWAIQRHNTLYPADKLAPENCLHVGDELTCDFHGAKAAGFEARLLRRPGADGEQEHKEPGEDLTSVDVIHSLDDILDIVASK</sequence>
<organism evidence="1 2">
    <name type="scientific">Coprinellus micaceus</name>
    <name type="common">Glistening ink-cap mushroom</name>
    <name type="synonym">Coprinus micaceus</name>
    <dbReference type="NCBI Taxonomy" id="71717"/>
    <lineage>
        <taxon>Eukaryota</taxon>
        <taxon>Fungi</taxon>
        <taxon>Dikarya</taxon>
        <taxon>Basidiomycota</taxon>
        <taxon>Agaricomycotina</taxon>
        <taxon>Agaricomycetes</taxon>
        <taxon>Agaricomycetidae</taxon>
        <taxon>Agaricales</taxon>
        <taxon>Agaricineae</taxon>
        <taxon>Psathyrellaceae</taxon>
        <taxon>Coprinellus</taxon>
    </lineage>
</organism>
<dbReference type="GO" id="GO:0016791">
    <property type="term" value="F:phosphatase activity"/>
    <property type="evidence" value="ECO:0007669"/>
    <property type="project" value="UniProtKB-ARBA"/>
</dbReference>
<protein>
    <submittedName>
        <fullName evidence="1">HAD-like protein</fullName>
    </submittedName>
</protein>
<dbReference type="SFLD" id="SFLDG01129">
    <property type="entry name" value="C1.5:_HAD__Beta-PGM__Phosphata"/>
    <property type="match status" value="1"/>
</dbReference>
<dbReference type="Proteomes" id="UP000298030">
    <property type="component" value="Unassembled WGS sequence"/>
</dbReference>
<dbReference type="InterPro" id="IPR036412">
    <property type="entry name" value="HAD-like_sf"/>
</dbReference>
<proteinExistence type="predicted"/>
<dbReference type="Pfam" id="PF00702">
    <property type="entry name" value="Hydrolase"/>
    <property type="match status" value="1"/>
</dbReference>
<dbReference type="PANTHER" id="PTHR46191:SF2">
    <property type="entry name" value="HALOACID DEHALOGENASE-LIKE HYDROLASE DOMAIN-CONTAINING PROTEIN 3"/>
    <property type="match status" value="1"/>
</dbReference>
<dbReference type="NCBIfam" id="TIGR01549">
    <property type="entry name" value="HAD-SF-IA-v1"/>
    <property type="match status" value="1"/>
</dbReference>
<dbReference type="InterPro" id="IPR006439">
    <property type="entry name" value="HAD-SF_hydro_IA"/>
</dbReference>
<dbReference type="InterPro" id="IPR023214">
    <property type="entry name" value="HAD_sf"/>
</dbReference>
<dbReference type="EMBL" id="QPFP01000003">
    <property type="protein sequence ID" value="TEB38401.1"/>
    <property type="molecule type" value="Genomic_DNA"/>
</dbReference>
<dbReference type="GO" id="GO:0005634">
    <property type="term" value="C:nucleus"/>
    <property type="evidence" value="ECO:0007669"/>
    <property type="project" value="TreeGrafter"/>
</dbReference>
<dbReference type="InterPro" id="IPR044924">
    <property type="entry name" value="HAD-SF_hydro_IA_REG-2-like_cap"/>
</dbReference>